<reference evidence="11 12" key="1">
    <citation type="journal article" date="2019" name="Commun. Biol.">
        <title>The bagworm genome reveals a unique fibroin gene that provides high tensile strength.</title>
        <authorList>
            <person name="Kono N."/>
            <person name="Nakamura H."/>
            <person name="Ohtoshi R."/>
            <person name="Tomita M."/>
            <person name="Numata K."/>
            <person name="Arakawa K."/>
        </authorList>
    </citation>
    <scope>NUCLEOTIDE SEQUENCE [LARGE SCALE GENOMIC DNA]</scope>
</reference>
<dbReference type="STRING" id="151549.A0A4C1WKG9"/>
<evidence type="ECO:0000256" key="6">
    <source>
        <dbReference type="ARBA" id="ARBA00032140"/>
    </source>
</evidence>
<sequence>MSVPPQAFVNKNKKHFLGIPAPLGYVAGVGRGATGFTTRSDIGPARDANDVSDDRHAPPAAKRKKTEEEDDDEDLNDSNYDEFSGYSGSLFSKDPYDKDDAEADAIYESIDKRMDEKRKEYREKRLKEDLERYRQERKIGQARNTLMNVKLSQVSDSVTGQTVVDPKGYLTDLQSMIPTYGGDINDIKKARLLLKSVRETNPNHPPAWIASARLEEVTGKIQSARNLIMKGCEVNPSSEELWLEAARLQPPDTARAVIAHAARNLPHSVRIWVKAADLEQETKAKRRVYRKALEHIPNSVRLWKAAVELENPEDARILLSRAVECCPTSVELWLALARLETYENARKVLNKARENIPTDRQIWVTAAKLEEAHGNTHMVEKIIDRAITSLSANGVEINREQWFKEAMEAEKAGAVHTCQAIIRAVIGHGIEPEDQKHTWMEDAETCANEGAFECARAVYGYALSVFPSKKSIWLRAAYLEKQHGTRASLEALLQRAVAHCPKSEVLWLMGAKSKWLAGDVPAARGILSLAFQANPNSEEIWLAAVKLESENKEYDRARRLLAKARASAPTPRASATADGLAPEGASQTKKFVIKKRPRKPDVADVHEWCSAATEDVLGSYHASRLEWALQNLDVALKLLEEAIRVFGDYAKLHMMKGQIEEQLERFDDAHNTYTQGLKKCATCEPMWILLSRLEERLKHVTKARSVLEKARLRNPKSPELWLESIRIEKRNGNVEIANAMMAKALQECPNAGRLWAEAIFMESRPQRKTKSVDALKKCEHDAHVLLAVSQLFWTERKIAKCRDWFNRTVKIDPDLGDAWAYFYKFELLNGTEQQQEDVKLRCKAAEPHHADQGGKQAIRATKKQMVISVHAHLQPQRNHQCLLDRNRMSDGGVLLVISPNSKTLRSSVVAFNFSSAALDDGLPNVNTRITNKVFKHSIRAYKSRRYLLVDFIEISSPDFDLVTMGPRRECDTLLNKKNPFKQKVPNGPTIDAEQY</sequence>
<evidence type="ECO:0000256" key="9">
    <source>
        <dbReference type="SAM" id="MobiDB-lite"/>
    </source>
</evidence>
<gene>
    <name evidence="11" type="primary">Prpf6</name>
    <name evidence="11" type="ORF">EVAR_28804_1</name>
</gene>
<dbReference type="Pfam" id="PF14559">
    <property type="entry name" value="TPR_19"/>
    <property type="match status" value="1"/>
</dbReference>
<dbReference type="FunFam" id="1.25.40.10:FF:003529">
    <property type="entry name" value="Uncharacterized protein"/>
    <property type="match status" value="1"/>
</dbReference>
<evidence type="ECO:0000313" key="12">
    <source>
        <dbReference type="Proteomes" id="UP000299102"/>
    </source>
</evidence>
<dbReference type="SMART" id="SM00386">
    <property type="entry name" value="HAT"/>
    <property type="match status" value="13"/>
</dbReference>
<keyword evidence="8" id="KW-0175">Coiled coil</keyword>
<dbReference type="EMBL" id="BGZK01000569">
    <property type="protein sequence ID" value="GBP50614.1"/>
    <property type="molecule type" value="Genomic_DNA"/>
</dbReference>
<dbReference type="Proteomes" id="UP000299102">
    <property type="component" value="Unassembled WGS sequence"/>
</dbReference>
<dbReference type="SUPFAM" id="SSF81901">
    <property type="entry name" value="HCP-like"/>
    <property type="match status" value="1"/>
</dbReference>
<name>A0A4C1WKG9_EUMVA</name>
<feature type="region of interest" description="Disordered" evidence="9">
    <location>
        <begin position="34"/>
        <end position="86"/>
    </location>
</feature>
<dbReference type="InterPro" id="IPR003107">
    <property type="entry name" value="HAT"/>
</dbReference>
<feature type="coiled-coil region" evidence="8">
    <location>
        <begin position="107"/>
        <end position="143"/>
    </location>
</feature>
<evidence type="ECO:0000256" key="4">
    <source>
        <dbReference type="ARBA" id="ARBA00023242"/>
    </source>
</evidence>
<proteinExistence type="predicted"/>
<dbReference type="SUPFAM" id="SSF48452">
    <property type="entry name" value="TPR-like"/>
    <property type="match status" value="4"/>
</dbReference>
<evidence type="ECO:0000256" key="8">
    <source>
        <dbReference type="SAM" id="Coils"/>
    </source>
</evidence>
<keyword evidence="4" id="KW-0539">Nucleus</keyword>
<feature type="compositionally biased region" description="Basic and acidic residues" evidence="9">
    <location>
        <begin position="47"/>
        <end position="57"/>
    </location>
</feature>
<dbReference type="FunFam" id="1.25.40.10:FF:000054">
    <property type="entry name" value="Pre-mRNA processing factor 6"/>
    <property type="match status" value="1"/>
</dbReference>
<evidence type="ECO:0000256" key="2">
    <source>
        <dbReference type="ARBA" id="ARBA00020235"/>
    </source>
</evidence>
<dbReference type="OrthoDB" id="440128at2759"/>
<dbReference type="Pfam" id="PF13432">
    <property type="entry name" value="TPR_16"/>
    <property type="match status" value="1"/>
</dbReference>
<dbReference type="InterPro" id="IPR045075">
    <property type="entry name" value="Syf1-like"/>
</dbReference>
<dbReference type="PANTHER" id="PTHR11246:SF1">
    <property type="entry name" value="PRE-MRNA-PROCESSING FACTOR 6"/>
    <property type="match status" value="1"/>
</dbReference>
<dbReference type="PANTHER" id="PTHR11246">
    <property type="entry name" value="PRE-MRNA SPLICING FACTOR"/>
    <property type="match status" value="1"/>
</dbReference>
<dbReference type="FunFam" id="1.25.40.10:FF:000058">
    <property type="entry name" value="Pre-mRNA processing factor 6"/>
    <property type="match status" value="1"/>
</dbReference>
<evidence type="ECO:0000256" key="5">
    <source>
        <dbReference type="ARBA" id="ARBA00031070"/>
    </source>
</evidence>
<accession>A0A4C1WKG9</accession>
<dbReference type="Gene3D" id="1.25.40.10">
    <property type="entry name" value="Tetratricopeptide repeat domain"/>
    <property type="match status" value="4"/>
</dbReference>
<dbReference type="GO" id="GO:0071013">
    <property type="term" value="C:catalytic step 2 spliceosome"/>
    <property type="evidence" value="ECO:0007669"/>
    <property type="project" value="TreeGrafter"/>
</dbReference>
<evidence type="ECO:0000256" key="3">
    <source>
        <dbReference type="ARBA" id="ARBA00022737"/>
    </source>
</evidence>
<organism evidence="11 12">
    <name type="scientific">Eumeta variegata</name>
    <name type="common">Bagworm moth</name>
    <name type="synonym">Eumeta japonica</name>
    <dbReference type="NCBI Taxonomy" id="151549"/>
    <lineage>
        <taxon>Eukaryota</taxon>
        <taxon>Metazoa</taxon>
        <taxon>Ecdysozoa</taxon>
        <taxon>Arthropoda</taxon>
        <taxon>Hexapoda</taxon>
        <taxon>Insecta</taxon>
        <taxon>Pterygota</taxon>
        <taxon>Neoptera</taxon>
        <taxon>Endopterygota</taxon>
        <taxon>Lepidoptera</taxon>
        <taxon>Glossata</taxon>
        <taxon>Ditrysia</taxon>
        <taxon>Tineoidea</taxon>
        <taxon>Psychidae</taxon>
        <taxon>Oiketicinae</taxon>
        <taxon>Eumeta</taxon>
    </lineage>
</organism>
<feature type="compositionally biased region" description="Acidic residues" evidence="9">
    <location>
        <begin position="68"/>
        <end position="80"/>
    </location>
</feature>
<keyword evidence="3" id="KW-0677">Repeat</keyword>
<dbReference type="InterPro" id="IPR010491">
    <property type="entry name" value="PRP1_N"/>
</dbReference>
<comment type="subcellular location">
    <subcellularLocation>
        <location evidence="1">Nucleus</location>
    </subcellularLocation>
</comment>
<dbReference type="Pfam" id="PF06424">
    <property type="entry name" value="PRP1_N"/>
    <property type="match status" value="1"/>
</dbReference>
<dbReference type="AlphaFoldDB" id="A0A4C1WKG9"/>
<evidence type="ECO:0000256" key="1">
    <source>
        <dbReference type="ARBA" id="ARBA00004123"/>
    </source>
</evidence>
<comment type="caution">
    <text evidence="11">The sequence shown here is derived from an EMBL/GenBank/DDBJ whole genome shotgun (WGS) entry which is preliminary data.</text>
</comment>
<evidence type="ECO:0000313" key="11">
    <source>
        <dbReference type="EMBL" id="GBP50614.1"/>
    </source>
</evidence>
<dbReference type="InterPro" id="IPR011990">
    <property type="entry name" value="TPR-like_helical_dom_sf"/>
</dbReference>
<feature type="domain" description="PRP1 splicing factor N-terminal" evidence="10">
    <location>
        <begin position="21"/>
        <end position="156"/>
    </location>
</feature>
<evidence type="ECO:0000256" key="7">
    <source>
        <dbReference type="ARBA" id="ARBA00046247"/>
    </source>
</evidence>
<dbReference type="GO" id="GO:0000244">
    <property type="term" value="P:spliceosomal tri-snRNP complex assembly"/>
    <property type="evidence" value="ECO:0007669"/>
    <property type="project" value="TreeGrafter"/>
</dbReference>
<evidence type="ECO:0000259" key="10">
    <source>
        <dbReference type="Pfam" id="PF06424"/>
    </source>
</evidence>
<comment type="function">
    <text evidence="7">Involved in pre-mRNA splicing as component of the U4/U6-U5 tri-snRNP complex, one of the building blocks of the spliceosome. Enhances dihydrotestosterone-induced transactivation activity of AR, as well as dexamethasone-induced transactivation activity of NR3C1, but does not affect estrogen-induced transactivation.</text>
</comment>
<keyword evidence="12" id="KW-1185">Reference proteome</keyword>
<dbReference type="GO" id="GO:0046540">
    <property type="term" value="C:U4/U6 x U5 tri-snRNP complex"/>
    <property type="evidence" value="ECO:0007669"/>
    <property type="project" value="TreeGrafter"/>
</dbReference>
<protein>
    <recommendedName>
        <fullName evidence="2">Pre-mRNA-processing factor 6</fullName>
    </recommendedName>
    <alternativeName>
        <fullName evidence="6">PRP6 homolog</fullName>
    </alternativeName>
    <alternativeName>
        <fullName evidence="5">U5 snRNP-associated 102 kDa protein</fullName>
    </alternativeName>
</protein>